<dbReference type="EMBL" id="LUFC02001036">
    <property type="protein sequence ID" value="KAF4487874.1"/>
    <property type="molecule type" value="Genomic_DNA"/>
</dbReference>
<organism evidence="1 2">
    <name type="scientific">Fusarium agapanthi</name>
    <dbReference type="NCBI Taxonomy" id="1803897"/>
    <lineage>
        <taxon>Eukaryota</taxon>
        <taxon>Fungi</taxon>
        <taxon>Dikarya</taxon>
        <taxon>Ascomycota</taxon>
        <taxon>Pezizomycotina</taxon>
        <taxon>Sordariomycetes</taxon>
        <taxon>Hypocreomycetidae</taxon>
        <taxon>Hypocreales</taxon>
        <taxon>Nectriaceae</taxon>
        <taxon>Fusarium</taxon>
        <taxon>Fusarium fujikuroi species complex</taxon>
    </lineage>
</organism>
<dbReference type="OrthoDB" id="10254221at2759"/>
<protein>
    <submittedName>
        <fullName evidence="1">Prestalk A differentiation A</fullName>
    </submittedName>
</protein>
<dbReference type="Proteomes" id="UP000737391">
    <property type="component" value="Unassembled WGS sequence"/>
</dbReference>
<accession>A0A9P5B1A2</accession>
<evidence type="ECO:0000313" key="2">
    <source>
        <dbReference type="Proteomes" id="UP000737391"/>
    </source>
</evidence>
<comment type="caution">
    <text evidence="1">The sequence shown here is derived from an EMBL/GenBank/DDBJ whole genome shotgun (WGS) entry which is preliminary data.</text>
</comment>
<proteinExistence type="predicted"/>
<gene>
    <name evidence="1" type="ORF">FAGAP_11270</name>
</gene>
<sequence length="122" mass="13231">MTVTVLYAKPKSEGVLPLPIGEFHKFAPVALSDVAQVAAHVLTGKGKHGPMLCAGKELAEAASKVLGAELQFEDISHLVKEGKPNYISITAFHDVTGEHPGNFFKIYEGEMRPKKNATHEHE</sequence>
<dbReference type="AlphaFoldDB" id="A0A9P5B1A2"/>
<dbReference type="Gene3D" id="3.40.50.720">
    <property type="entry name" value="NAD(P)-binding Rossmann-like Domain"/>
    <property type="match status" value="1"/>
</dbReference>
<keyword evidence="2" id="KW-1185">Reference proteome</keyword>
<reference evidence="1" key="1">
    <citation type="submission" date="2020-01" db="EMBL/GenBank/DDBJ databases">
        <title>Identification and distribution of gene clusters putatively required for synthesis of sphingolipid metabolism inhibitors in phylogenetically diverse species of the filamentous fungus Fusarium.</title>
        <authorList>
            <person name="Kim H.-S."/>
            <person name="Busman M."/>
            <person name="Brown D.W."/>
            <person name="Divon H."/>
            <person name="Uhlig S."/>
            <person name="Proctor R.H."/>
        </authorList>
    </citation>
    <scope>NUCLEOTIDE SEQUENCE</scope>
    <source>
        <strain evidence="1">NRRL 31653</strain>
    </source>
</reference>
<name>A0A9P5B1A2_9HYPO</name>
<evidence type="ECO:0000313" key="1">
    <source>
        <dbReference type="EMBL" id="KAF4487874.1"/>
    </source>
</evidence>